<accession>A0A645JKD4</accession>
<dbReference type="EMBL" id="VSSQ01144578">
    <property type="protein sequence ID" value="MPN64125.1"/>
    <property type="molecule type" value="Genomic_DNA"/>
</dbReference>
<sequence>MFSVSAYHWTAPFDYPFDLAKASFFHEGRLVGSGTNGFEALLRQIASDRPKQVFILGSMYDTGRSFPPNASPYEKQRDWLYSVLRTAGTDFIELDPLP</sequence>
<reference evidence="1" key="1">
    <citation type="submission" date="2019-08" db="EMBL/GenBank/DDBJ databases">
        <authorList>
            <person name="Kucharzyk K."/>
            <person name="Murdoch R.W."/>
            <person name="Higgins S."/>
            <person name="Loffler F."/>
        </authorList>
    </citation>
    <scope>NUCLEOTIDE SEQUENCE</scope>
</reference>
<organism evidence="1">
    <name type="scientific">bioreactor metagenome</name>
    <dbReference type="NCBI Taxonomy" id="1076179"/>
    <lineage>
        <taxon>unclassified sequences</taxon>
        <taxon>metagenomes</taxon>
        <taxon>ecological metagenomes</taxon>
    </lineage>
</organism>
<proteinExistence type="predicted"/>
<protein>
    <submittedName>
        <fullName evidence="1">Uncharacterized protein</fullName>
    </submittedName>
</protein>
<gene>
    <name evidence="1" type="ORF">SDC9_211896</name>
</gene>
<comment type="caution">
    <text evidence="1">The sequence shown here is derived from an EMBL/GenBank/DDBJ whole genome shotgun (WGS) entry which is preliminary data.</text>
</comment>
<evidence type="ECO:0000313" key="1">
    <source>
        <dbReference type="EMBL" id="MPN64125.1"/>
    </source>
</evidence>
<dbReference type="AlphaFoldDB" id="A0A645JKD4"/>
<name>A0A645JKD4_9ZZZZ</name>